<keyword evidence="2" id="KW-0472">Membrane</keyword>
<feature type="transmembrane region" description="Helical" evidence="2">
    <location>
        <begin position="99"/>
        <end position="121"/>
    </location>
</feature>
<keyword evidence="4" id="KW-1185">Reference proteome</keyword>
<dbReference type="AlphaFoldDB" id="H6SIV8"/>
<gene>
    <name evidence="3" type="ORF">RSPPHO_01297</name>
</gene>
<dbReference type="RefSeq" id="WP_014414562.1">
    <property type="nucleotide sequence ID" value="NC_017059.1"/>
</dbReference>
<keyword evidence="2" id="KW-1133">Transmembrane helix</keyword>
<dbReference type="KEGG" id="rpm:RSPPHO_01297"/>
<dbReference type="HOGENOM" id="CLU_116699_0_0_5"/>
<dbReference type="STRING" id="1150469.RSPPHO_01297"/>
<accession>H6SIV8</accession>
<name>H6SIV8_PARPM</name>
<dbReference type="Pfam" id="PF11351">
    <property type="entry name" value="GTA_holin_3TM"/>
    <property type="match status" value="1"/>
</dbReference>
<protein>
    <recommendedName>
        <fullName evidence="5">Carboxylesterase</fullName>
    </recommendedName>
</protein>
<dbReference type="InterPro" id="IPR021497">
    <property type="entry name" value="GTA_holin_3TM"/>
</dbReference>
<evidence type="ECO:0000313" key="3">
    <source>
        <dbReference type="EMBL" id="CCG07923.1"/>
    </source>
</evidence>
<reference evidence="3 4" key="1">
    <citation type="submission" date="2012-02" db="EMBL/GenBank/DDBJ databases">
        <title>Shotgun genome sequence of Phaeospirillum photometricum DSM 122.</title>
        <authorList>
            <person name="Duquesne K."/>
            <person name="Sturgis J."/>
        </authorList>
    </citation>
    <scope>NUCLEOTIDE SEQUENCE [LARGE SCALE GENOMIC DNA]</scope>
    <source>
        <strain evidence="4">DSM122</strain>
    </source>
</reference>
<feature type="region of interest" description="Disordered" evidence="1">
    <location>
        <begin position="174"/>
        <end position="195"/>
    </location>
</feature>
<evidence type="ECO:0000256" key="1">
    <source>
        <dbReference type="SAM" id="MobiDB-lite"/>
    </source>
</evidence>
<dbReference type="PATRIC" id="fig|1150469.3.peg.1463"/>
<evidence type="ECO:0000256" key="2">
    <source>
        <dbReference type="SAM" id="Phobius"/>
    </source>
</evidence>
<organism evidence="3 4">
    <name type="scientific">Pararhodospirillum photometricum DSM 122</name>
    <dbReference type="NCBI Taxonomy" id="1150469"/>
    <lineage>
        <taxon>Bacteria</taxon>
        <taxon>Pseudomonadati</taxon>
        <taxon>Pseudomonadota</taxon>
        <taxon>Alphaproteobacteria</taxon>
        <taxon>Rhodospirillales</taxon>
        <taxon>Rhodospirillaceae</taxon>
        <taxon>Pararhodospirillum</taxon>
    </lineage>
</organism>
<dbReference type="OrthoDB" id="7355053at2"/>
<evidence type="ECO:0000313" key="4">
    <source>
        <dbReference type="Proteomes" id="UP000033220"/>
    </source>
</evidence>
<keyword evidence="2" id="KW-0812">Transmembrane</keyword>
<evidence type="ECO:0008006" key="5">
    <source>
        <dbReference type="Google" id="ProtNLM"/>
    </source>
</evidence>
<dbReference type="EMBL" id="HE663493">
    <property type="protein sequence ID" value="CCG07923.1"/>
    <property type="molecule type" value="Genomic_DNA"/>
</dbReference>
<sequence>MIGVIAKLLGGPLVSLAGDIAARVAPNKDALAAQGHGETMTTLQGYAAEFTATRPNRTWWDSFVDGLNRLPRPFMAFGVLAVMAWAPLDPIGFAEAMRVYALVPEWLTGLLGGVAAFYFAARHLEKRLDAKSVAPAEVAQVMADVAALKAMGAPTPPPEAASMGDGDFRFAMSSPEPMPDGAIAEWNRRRKAGRH</sequence>
<dbReference type="eggNOG" id="ENOG5030784">
    <property type="taxonomic scope" value="Bacteria"/>
</dbReference>
<dbReference type="Proteomes" id="UP000033220">
    <property type="component" value="Chromosome DSM 122"/>
</dbReference>
<proteinExistence type="predicted"/>
<dbReference type="TCDB" id="1.E.54.1.2">
    <property type="family name" value="the gene transfer agent-release holin (gta-hol) family"/>
</dbReference>